<dbReference type="OrthoDB" id="1431247at2759"/>
<evidence type="ECO:0000256" key="1">
    <source>
        <dbReference type="ARBA" id="ARBA00023016"/>
    </source>
</evidence>
<name>A0A136J0M7_9PEZI</name>
<dbReference type="Gene3D" id="2.60.40.790">
    <property type="match status" value="1"/>
</dbReference>
<feature type="compositionally biased region" description="Basic and acidic residues" evidence="4">
    <location>
        <begin position="125"/>
        <end position="146"/>
    </location>
</feature>
<comment type="similarity">
    <text evidence="2 3">Belongs to the small heat shock protein (HSP20) family.</text>
</comment>
<dbReference type="PANTHER" id="PTHR11527">
    <property type="entry name" value="HEAT-SHOCK PROTEIN 20 FAMILY MEMBER"/>
    <property type="match status" value="1"/>
</dbReference>
<evidence type="ECO:0000313" key="6">
    <source>
        <dbReference type="EMBL" id="KXJ90732.1"/>
    </source>
</evidence>
<dbReference type="PROSITE" id="PS01031">
    <property type="entry name" value="SHSP"/>
    <property type="match status" value="1"/>
</dbReference>
<dbReference type="EMBL" id="KQ964252">
    <property type="protein sequence ID" value="KXJ90732.1"/>
    <property type="molecule type" value="Genomic_DNA"/>
</dbReference>
<feature type="compositionally biased region" description="Basic and acidic residues" evidence="4">
    <location>
        <begin position="161"/>
        <end position="170"/>
    </location>
</feature>
<dbReference type="CDD" id="cd06464">
    <property type="entry name" value="ACD_sHsps-like"/>
    <property type="match status" value="1"/>
</dbReference>
<gene>
    <name evidence="6" type="ORF">Micbo1qcDRAFT_164386</name>
</gene>
<dbReference type="InterPro" id="IPR002068">
    <property type="entry name" value="A-crystallin/Hsp20_dom"/>
</dbReference>
<protein>
    <submittedName>
        <fullName evidence="6">HSP20-like chaperone</fullName>
    </submittedName>
</protein>
<feature type="domain" description="SHSP" evidence="5">
    <location>
        <begin position="65"/>
        <end position="253"/>
    </location>
</feature>
<feature type="region of interest" description="Disordered" evidence="4">
    <location>
        <begin position="29"/>
        <end position="66"/>
    </location>
</feature>
<dbReference type="SUPFAM" id="SSF49764">
    <property type="entry name" value="HSP20-like chaperones"/>
    <property type="match status" value="1"/>
</dbReference>
<feature type="region of interest" description="Disordered" evidence="4">
    <location>
        <begin position="112"/>
        <end position="191"/>
    </location>
</feature>
<evidence type="ECO:0000256" key="2">
    <source>
        <dbReference type="PROSITE-ProRule" id="PRU00285"/>
    </source>
</evidence>
<feature type="compositionally biased region" description="Polar residues" evidence="4">
    <location>
        <begin position="171"/>
        <end position="180"/>
    </location>
</feature>
<feature type="compositionally biased region" description="Low complexity" evidence="4">
    <location>
        <begin position="29"/>
        <end position="44"/>
    </location>
</feature>
<evidence type="ECO:0000313" key="7">
    <source>
        <dbReference type="Proteomes" id="UP000070501"/>
    </source>
</evidence>
<dbReference type="Proteomes" id="UP000070501">
    <property type="component" value="Unassembled WGS sequence"/>
</dbReference>
<dbReference type="InterPro" id="IPR008978">
    <property type="entry name" value="HSP20-like_chaperone"/>
</dbReference>
<proteinExistence type="inferred from homology"/>
<dbReference type="InterPro" id="IPR031107">
    <property type="entry name" value="Small_HSP"/>
</dbReference>
<organism evidence="6 7">
    <name type="scientific">Microdochium bolleyi</name>
    <dbReference type="NCBI Taxonomy" id="196109"/>
    <lineage>
        <taxon>Eukaryota</taxon>
        <taxon>Fungi</taxon>
        <taxon>Dikarya</taxon>
        <taxon>Ascomycota</taxon>
        <taxon>Pezizomycotina</taxon>
        <taxon>Sordariomycetes</taxon>
        <taxon>Xylariomycetidae</taxon>
        <taxon>Xylariales</taxon>
        <taxon>Microdochiaceae</taxon>
        <taxon>Microdochium</taxon>
    </lineage>
</organism>
<evidence type="ECO:0000256" key="4">
    <source>
        <dbReference type="SAM" id="MobiDB-lite"/>
    </source>
</evidence>
<evidence type="ECO:0000256" key="3">
    <source>
        <dbReference type="RuleBase" id="RU003616"/>
    </source>
</evidence>
<keyword evidence="1" id="KW-0346">Stress response</keyword>
<accession>A0A136J0M7</accession>
<dbReference type="AlphaFoldDB" id="A0A136J0M7"/>
<dbReference type="InParanoid" id="A0A136J0M7"/>
<feature type="compositionally biased region" description="Low complexity" evidence="4">
    <location>
        <begin position="147"/>
        <end position="160"/>
    </location>
</feature>
<keyword evidence="7" id="KW-1185">Reference proteome</keyword>
<reference evidence="7" key="1">
    <citation type="submission" date="2016-02" db="EMBL/GenBank/DDBJ databases">
        <title>Draft genome sequence of Microdochium bolleyi, a fungal endophyte of beachgrass.</title>
        <authorList>
            <consortium name="DOE Joint Genome Institute"/>
            <person name="David A.S."/>
            <person name="May G."/>
            <person name="Haridas S."/>
            <person name="Lim J."/>
            <person name="Wang M."/>
            <person name="Labutti K."/>
            <person name="Lipzen A."/>
            <person name="Barry K."/>
            <person name="Grigoriev I.V."/>
        </authorList>
    </citation>
    <scope>NUCLEOTIDE SEQUENCE [LARGE SCALE GENOMIC DNA]</scope>
    <source>
        <strain evidence="7">J235TASD1</strain>
    </source>
</reference>
<sequence>MSIFTPAIYNEPSFTGLFRLLDDFDNYRSGSSGSPSNNQQQLSHGSHHHNNNGMLQRGGGGLLGSRFPAFNPKFDLRETDTAFELHGDLPGVDKDQVHVEFADEHTLTVRGRVEREWKSSSGGDDESKKAANHDNDSNKNNKEAAKDAATNKSNNTAAADTNKDNEKQVSKSDSNNSATAASGEPPQKQARYWITERSVGEFSRSFRLGGHEAGAPEIDHDGVRARLDNGVLSVTVPKKVRKETQAKRRIAIN</sequence>
<dbReference type="STRING" id="196109.A0A136J0M7"/>
<dbReference type="Pfam" id="PF00011">
    <property type="entry name" value="HSP20"/>
    <property type="match status" value="1"/>
</dbReference>
<evidence type="ECO:0000259" key="5">
    <source>
        <dbReference type="PROSITE" id="PS01031"/>
    </source>
</evidence>